<evidence type="ECO:0000256" key="16">
    <source>
        <dbReference type="ARBA" id="ARBA00022918"/>
    </source>
</evidence>
<keyword evidence="18" id="KW-0917">Virion maturation</keyword>
<evidence type="ECO:0000256" key="11">
    <source>
        <dbReference type="ARBA" id="ARBA00022801"/>
    </source>
</evidence>
<dbReference type="InterPro" id="IPR039537">
    <property type="entry name" value="Retrotran_Ty1/copia-like"/>
</dbReference>
<reference evidence="26" key="1">
    <citation type="submission" date="2021-03" db="EMBL/GenBank/DDBJ databases">
        <title>Draft genome sequence of rust myrtle Austropuccinia psidii MF-1, a brazilian biotype.</title>
        <authorList>
            <person name="Quecine M.C."/>
            <person name="Pachon D.M.R."/>
            <person name="Bonatelli M.L."/>
            <person name="Correr F.H."/>
            <person name="Franceschini L.M."/>
            <person name="Leite T.F."/>
            <person name="Margarido G.R.A."/>
            <person name="Almeida C.A."/>
            <person name="Ferrarezi J.A."/>
            <person name="Labate C.A."/>
        </authorList>
    </citation>
    <scope>NUCLEOTIDE SEQUENCE</scope>
    <source>
        <strain evidence="26">MF-1</strain>
    </source>
</reference>
<proteinExistence type="predicted"/>
<dbReference type="GO" id="GO:0006508">
    <property type="term" value="P:proteolysis"/>
    <property type="evidence" value="ECO:0007669"/>
    <property type="project" value="UniProtKB-KW"/>
</dbReference>
<dbReference type="Gene3D" id="3.30.420.10">
    <property type="entry name" value="Ribonuclease H-like superfamily/Ribonuclease H"/>
    <property type="match status" value="1"/>
</dbReference>
<evidence type="ECO:0000256" key="24">
    <source>
        <dbReference type="SAM" id="SignalP"/>
    </source>
</evidence>
<gene>
    <name evidence="26" type="ORF">O181_069782</name>
</gene>
<keyword evidence="14" id="KW-0694">RNA-binding</keyword>
<dbReference type="InterPro" id="IPR013103">
    <property type="entry name" value="RVT_2"/>
</dbReference>
<dbReference type="GO" id="GO:0004190">
    <property type="term" value="F:aspartic-type endopeptidase activity"/>
    <property type="evidence" value="ECO:0007669"/>
    <property type="project" value="UniProtKB-KW"/>
</dbReference>
<dbReference type="GO" id="GO:0003887">
    <property type="term" value="F:DNA-directed DNA polymerase activity"/>
    <property type="evidence" value="ECO:0007669"/>
    <property type="project" value="UniProtKB-KW"/>
</dbReference>
<keyword evidence="15" id="KW-0229">DNA integration</keyword>
<keyword evidence="4" id="KW-0645">Protease</keyword>
<evidence type="ECO:0000256" key="15">
    <source>
        <dbReference type="ARBA" id="ARBA00022908"/>
    </source>
</evidence>
<dbReference type="Pfam" id="PF25597">
    <property type="entry name" value="SH3_retrovirus"/>
    <property type="match status" value="1"/>
</dbReference>
<keyword evidence="8" id="KW-0547">Nucleotide-binding</keyword>
<dbReference type="Pfam" id="PF22936">
    <property type="entry name" value="Pol_BBD"/>
    <property type="match status" value="1"/>
</dbReference>
<dbReference type="InterPro" id="IPR036397">
    <property type="entry name" value="RNaseH_sf"/>
</dbReference>
<evidence type="ECO:0000256" key="21">
    <source>
        <dbReference type="ARBA" id="ARBA00048173"/>
    </source>
</evidence>
<evidence type="ECO:0000313" key="26">
    <source>
        <dbReference type="EMBL" id="MBW0530067.1"/>
    </source>
</evidence>
<dbReference type="SUPFAM" id="SSF56672">
    <property type="entry name" value="DNA/RNA polymerases"/>
    <property type="match status" value="1"/>
</dbReference>
<comment type="caution">
    <text evidence="26">The sequence shown here is derived from an EMBL/GenBank/DDBJ whole genome shotgun (WGS) entry which is preliminary data.</text>
</comment>
<keyword evidence="13" id="KW-0460">Magnesium</keyword>
<dbReference type="InterPro" id="IPR043502">
    <property type="entry name" value="DNA/RNA_pol_sf"/>
</dbReference>
<keyword evidence="16" id="KW-0695">RNA-directed DNA polymerase</keyword>
<protein>
    <recommendedName>
        <fullName evidence="25">Integrase catalytic domain-containing protein</fullName>
    </recommendedName>
</protein>
<keyword evidence="5" id="KW-0548">Nucleotidyltransferase</keyword>
<evidence type="ECO:0000256" key="17">
    <source>
        <dbReference type="ARBA" id="ARBA00022932"/>
    </source>
</evidence>
<dbReference type="GO" id="GO:0005524">
    <property type="term" value="F:ATP binding"/>
    <property type="evidence" value="ECO:0007669"/>
    <property type="project" value="UniProtKB-KW"/>
</dbReference>
<keyword evidence="20" id="KW-0511">Multifunctional enzyme</keyword>
<evidence type="ECO:0000259" key="25">
    <source>
        <dbReference type="PROSITE" id="PS50994"/>
    </source>
</evidence>
<keyword evidence="24" id="KW-0732">Signal</keyword>
<accession>A0A9Q3I7L9</accession>
<evidence type="ECO:0000256" key="2">
    <source>
        <dbReference type="ARBA" id="ARBA00022578"/>
    </source>
</evidence>
<dbReference type="GO" id="GO:0006310">
    <property type="term" value="P:DNA recombination"/>
    <property type="evidence" value="ECO:0007669"/>
    <property type="project" value="UniProtKB-KW"/>
</dbReference>
<keyword evidence="17" id="KW-0808">Transferase</keyword>
<dbReference type="InterPro" id="IPR001584">
    <property type="entry name" value="Integrase_cat-core"/>
</dbReference>
<dbReference type="GO" id="GO:0005634">
    <property type="term" value="C:nucleus"/>
    <property type="evidence" value="ECO:0007669"/>
    <property type="project" value="UniProtKB-ARBA"/>
</dbReference>
<dbReference type="InterPro" id="IPR012337">
    <property type="entry name" value="RNaseH-like_sf"/>
</dbReference>
<comment type="catalytic activity">
    <reaction evidence="21">
        <text>DNA(n) + a 2'-deoxyribonucleoside 5'-triphosphate = DNA(n+1) + diphosphate</text>
        <dbReference type="Rhea" id="RHEA:22508"/>
        <dbReference type="Rhea" id="RHEA-COMP:17339"/>
        <dbReference type="Rhea" id="RHEA-COMP:17340"/>
        <dbReference type="ChEBI" id="CHEBI:33019"/>
        <dbReference type="ChEBI" id="CHEBI:61560"/>
        <dbReference type="ChEBI" id="CHEBI:173112"/>
        <dbReference type="EC" id="2.7.7.49"/>
    </reaction>
</comment>
<dbReference type="InterPro" id="IPR054722">
    <property type="entry name" value="PolX-like_BBD"/>
</dbReference>
<feature type="compositionally biased region" description="Polar residues" evidence="23">
    <location>
        <begin position="802"/>
        <end position="823"/>
    </location>
</feature>
<evidence type="ECO:0000256" key="18">
    <source>
        <dbReference type="ARBA" id="ARBA00023113"/>
    </source>
</evidence>
<evidence type="ECO:0000256" key="3">
    <source>
        <dbReference type="ARBA" id="ARBA00022612"/>
    </source>
</evidence>
<keyword evidence="3" id="KW-1188">Viral release from host cell</keyword>
<evidence type="ECO:0000256" key="13">
    <source>
        <dbReference type="ARBA" id="ARBA00022842"/>
    </source>
</evidence>
<evidence type="ECO:0000256" key="4">
    <source>
        <dbReference type="ARBA" id="ARBA00022670"/>
    </source>
</evidence>
<dbReference type="GO" id="GO:0032196">
    <property type="term" value="P:transposition"/>
    <property type="evidence" value="ECO:0007669"/>
    <property type="project" value="UniProtKB-KW"/>
</dbReference>
<evidence type="ECO:0000256" key="12">
    <source>
        <dbReference type="ARBA" id="ARBA00022840"/>
    </source>
</evidence>
<dbReference type="CDD" id="cd09272">
    <property type="entry name" value="RNase_HI_RT_Ty1"/>
    <property type="match status" value="1"/>
</dbReference>
<evidence type="ECO:0000313" key="27">
    <source>
        <dbReference type="Proteomes" id="UP000765509"/>
    </source>
</evidence>
<keyword evidence="6" id="KW-0540">Nuclease</keyword>
<feature type="non-terminal residue" evidence="26">
    <location>
        <position position="1"/>
    </location>
</feature>
<comment type="function">
    <text evidence="1">The aspartyl protease (PR) mediates the proteolytic cleavages of the Gag and Gag-Pol polyproteins after assembly of the VLP.</text>
</comment>
<feature type="region of interest" description="Disordered" evidence="23">
    <location>
        <begin position="802"/>
        <end position="836"/>
    </location>
</feature>
<dbReference type="Pfam" id="PF14223">
    <property type="entry name" value="Retrotran_gag_2"/>
    <property type="match status" value="1"/>
</dbReference>
<evidence type="ECO:0000256" key="14">
    <source>
        <dbReference type="ARBA" id="ARBA00022884"/>
    </source>
</evidence>
<keyword evidence="19" id="KW-0233">DNA recombination</keyword>
<evidence type="ECO:0000256" key="5">
    <source>
        <dbReference type="ARBA" id="ARBA00022695"/>
    </source>
</evidence>
<evidence type="ECO:0000256" key="23">
    <source>
        <dbReference type="SAM" id="MobiDB-lite"/>
    </source>
</evidence>
<feature type="signal peptide" evidence="24">
    <location>
        <begin position="1"/>
        <end position="20"/>
    </location>
</feature>
<organism evidence="26 27">
    <name type="scientific">Austropuccinia psidii MF-1</name>
    <dbReference type="NCBI Taxonomy" id="1389203"/>
    <lineage>
        <taxon>Eukaryota</taxon>
        <taxon>Fungi</taxon>
        <taxon>Dikarya</taxon>
        <taxon>Basidiomycota</taxon>
        <taxon>Pucciniomycotina</taxon>
        <taxon>Pucciniomycetes</taxon>
        <taxon>Pucciniales</taxon>
        <taxon>Sphaerophragmiaceae</taxon>
        <taxon>Austropuccinia</taxon>
    </lineage>
</organism>
<dbReference type="Pfam" id="PF07727">
    <property type="entry name" value="RVT_2"/>
    <property type="match status" value="1"/>
</dbReference>
<evidence type="ECO:0000256" key="10">
    <source>
        <dbReference type="ARBA" id="ARBA00022759"/>
    </source>
</evidence>
<dbReference type="GO" id="GO:0004519">
    <property type="term" value="F:endonuclease activity"/>
    <property type="evidence" value="ECO:0007669"/>
    <property type="project" value="UniProtKB-KW"/>
</dbReference>
<keyword evidence="2" id="KW-0815">Transposition</keyword>
<keyword evidence="10" id="KW-0255">Endonuclease</keyword>
<evidence type="ECO:0000256" key="1">
    <source>
        <dbReference type="ARBA" id="ARBA00002180"/>
    </source>
</evidence>
<feature type="chain" id="PRO_5040366841" description="Integrase catalytic domain-containing protein" evidence="24">
    <location>
        <begin position="21"/>
        <end position="1412"/>
    </location>
</feature>
<dbReference type="Pfam" id="PF00665">
    <property type="entry name" value="rve"/>
    <property type="match status" value="1"/>
</dbReference>
<dbReference type="GO" id="GO:0046872">
    <property type="term" value="F:metal ion binding"/>
    <property type="evidence" value="ECO:0007669"/>
    <property type="project" value="UniProtKB-KW"/>
</dbReference>
<sequence length="1412" mass="160116">IISILSFLFVVPSSITYVATATVTSYPSFNIIYNCSNHRSFLPCTCPISLCFHICMIVNKQIPFSFSNSYRFTVSKNDSSLKGGLRDTMADKTIELKDISNIPLLDGTNYGHWHMRMKIHLRSKDLIDVCEKPVPSDASTTIANKWSKASYEAINLITTRVTERVFREVVNAVTIEKANLLWAKIEEQYASKRALNRGRVWMDWQRCFYDGNLQNYIDSCRKLMMELEAVSIVVPPELLSYSLLGKLGGDTSLHQFVENLTLNEDVIEKPEKILTRLQDRAHLNTLDHNQHSAAPTALVSSGFEPHKLIYYCAKGKHNEKCSTHRKEDCWTENPHLRPPRREKKRRHFNPTAHLTTAHALITHIDQQQPKNQHLVIDCGATHHMFNDLKPFTSSLKTTNIRVATGDANSDLTALGIGTVEILSNNKTLTLENCLYVPRLKCNLISLLELFKKELTVKREKDTFTLRSQGKEILNGKIVNKLMISPYTIPTALLTNSNNIPWHERLGHPSPAVLKLLGIVADKKDCLICETSKSHKLPFKHHFEQALHPLDCVHMDVVGPVTPPSVSGNRYFLTIVDQASSFKVVRFLKKKSEVFDQFLASKKAMENLQNRTLKRLVTDRGGEFVNHSFKKLAEDCGYTHIMAPPETPQHNGFAERANRTILEKTRCLMNQANLPKSYWADAVNTAVLLSNLSPTASRGNQSPHFLWTNTSPKLDRLRTFGCRAVIHNLKRQYESKMEPPGQAGILIGYDNDNTAYRIVRLKDSKVSVTHHATFNEQVFPKLSTTSEDSLTFFLKDISTSHSTDTETNAESLNNSDPTTATQAADLTPPADETLGATEWPPAAPLRIRIIGPRHPTLINSAVDDLNILPYKRRTTALLTFAGEAPNTYMKAINSENSSLWQKAIQKELTNMATLKVWDVIELQHDYKLVGTTWVFKIKKDELNNPIEHKARLCAQGFTQSMGVDFDKTYAPTGRLNSLRTLIAFACINNLQFHQIDIKSAFLNAPLKETVYLSIPQGLNLDRKIYCLKLNKAIYGLRQAPLAWYERLKNWLISANFSVCILDPCVFHRPGRDPVWLYVHVDDIAIFSNDPTSFKEEIQREFQITDIGPADLMLGVKIHQLDAGVSLDQQHFTEALLEQYGMSNCKPVLTPLTPNEHLNPATSDEIQAFKKLKTNYRSAIGSINYLSTATRPDLSFAVSTLSQYLESPGLKHWQAFLHVLKYLNGSRDKGLYYPREKSNVITAFSNADWRNCRVTCRSTTGYLACFHCCLIFWKTRKQPSVSISTAEAEYKSLCDLTSEIMWFKQWCEESHLLSLTEPILIYKDNQACIKTANGDCNLNNKRLKHVDIQLHFIKEAIQRRIVYLRYVPSANMLADFLTKSVNRETLEKSLQELCLLRLGERGGEEISTQKGLAQ</sequence>
<keyword evidence="7" id="KW-0479">Metal-binding</keyword>
<dbReference type="PROSITE" id="PS50994">
    <property type="entry name" value="INTEGRASE"/>
    <property type="match status" value="1"/>
</dbReference>
<keyword evidence="27" id="KW-1185">Reference proteome</keyword>
<evidence type="ECO:0000256" key="7">
    <source>
        <dbReference type="ARBA" id="ARBA00022723"/>
    </source>
</evidence>
<dbReference type="Proteomes" id="UP000765509">
    <property type="component" value="Unassembled WGS sequence"/>
</dbReference>
<dbReference type="PANTHER" id="PTHR42648">
    <property type="entry name" value="TRANSPOSASE, PUTATIVE-RELATED"/>
    <property type="match status" value="1"/>
</dbReference>
<evidence type="ECO:0000256" key="6">
    <source>
        <dbReference type="ARBA" id="ARBA00022722"/>
    </source>
</evidence>
<keyword evidence="17" id="KW-0239">DNA-directed DNA polymerase</keyword>
<comment type="catalytic activity">
    <reaction evidence="22">
        <text>DNA(n) + a 2'-deoxyribonucleoside 5'-triphosphate = DNA(n+1) + diphosphate</text>
        <dbReference type="Rhea" id="RHEA:22508"/>
        <dbReference type="Rhea" id="RHEA-COMP:17339"/>
        <dbReference type="Rhea" id="RHEA-COMP:17340"/>
        <dbReference type="ChEBI" id="CHEBI:33019"/>
        <dbReference type="ChEBI" id="CHEBI:61560"/>
        <dbReference type="ChEBI" id="CHEBI:173112"/>
        <dbReference type="EC" id="2.7.7.7"/>
    </reaction>
</comment>
<dbReference type="PANTHER" id="PTHR42648:SF11">
    <property type="entry name" value="TRANSPOSON TY4-P GAG-POL POLYPROTEIN"/>
    <property type="match status" value="1"/>
</dbReference>
<dbReference type="GO" id="GO:0003723">
    <property type="term" value="F:RNA binding"/>
    <property type="evidence" value="ECO:0007669"/>
    <property type="project" value="UniProtKB-KW"/>
</dbReference>
<evidence type="ECO:0000256" key="22">
    <source>
        <dbReference type="ARBA" id="ARBA00049244"/>
    </source>
</evidence>
<dbReference type="EMBL" id="AVOT02035666">
    <property type="protein sequence ID" value="MBW0530067.1"/>
    <property type="molecule type" value="Genomic_DNA"/>
</dbReference>
<evidence type="ECO:0000256" key="19">
    <source>
        <dbReference type="ARBA" id="ARBA00023172"/>
    </source>
</evidence>
<feature type="domain" description="Integrase catalytic" evidence="25">
    <location>
        <begin position="544"/>
        <end position="710"/>
    </location>
</feature>
<evidence type="ECO:0000256" key="9">
    <source>
        <dbReference type="ARBA" id="ARBA00022750"/>
    </source>
</evidence>
<keyword evidence="12" id="KW-0067">ATP-binding</keyword>
<name>A0A9Q3I7L9_9BASI</name>
<dbReference type="InterPro" id="IPR057670">
    <property type="entry name" value="SH3_retrovirus"/>
</dbReference>
<dbReference type="GO" id="GO:0015074">
    <property type="term" value="P:DNA integration"/>
    <property type="evidence" value="ECO:0007669"/>
    <property type="project" value="UniProtKB-KW"/>
</dbReference>
<keyword evidence="9" id="KW-0064">Aspartyl protease</keyword>
<dbReference type="SUPFAM" id="SSF53098">
    <property type="entry name" value="Ribonuclease H-like"/>
    <property type="match status" value="1"/>
</dbReference>
<evidence type="ECO:0000256" key="20">
    <source>
        <dbReference type="ARBA" id="ARBA00023268"/>
    </source>
</evidence>
<dbReference type="GO" id="GO:0003964">
    <property type="term" value="F:RNA-directed DNA polymerase activity"/>
    <property type="evidence" value="ECO:0007669"/>
    <property type="project" value="UniProtKB-KW"/>
</dbReference>
<evidence type="ECO:0000256" key="8">
    <source>
        <dbReference type="ARBA" id="ARBA00022741"/>
    </source>
</evidence>
<keyword evidence="11" id="KW-0378">Hydrolase</keyword>